<dbReference type="CDD" id="cd00085">
    <property type="entry name" value="HNHc"/>
    <property type="match status" value="1"/>
</dbReference>
<name>F3FJW5_PSESX</name>
<organism evidence="2 3">
    <name type="scientific">Pseudomonas syringae pv. japonica str. M301072</name>
    <dbReference type="NCBI Taxonomy" id="629262"/>
    <lineage>
        <taxon>Bacteria</taxon>
        <taxon>Pseudomonadati</taxon>
        <taxon>Pseudomonadota</taxon>
        <taxon>Gammaproteobacteria</taxon>
        <taxon>Pseudomonadales</taxon>
        <taxon>Pseudomonadaceae</taxon>
        <taxon>Pseudomonas</taxon>
        <taxon>Pseudomonas syringae</taxon>
    </lineage>
</organism>
<accession>F3FJW5</accession>
<protein>
    <submittedName>
        <fullName evidence="2">HNH endonuclease</fullName>
    </submittedName>
</protein>
<sequence length="384" mass="43426">MTRNPTELALIARGVDITLARRLREERWTLAKLQQQKFQQLLEMGLTEEAAHTILGDGRPPIPLEALVKTLFANRWVCCVCRDPTLPVIVHHIEPWAKSRDHSEKNLAVLCSIHHGEAHTTRTLELSLTSDRLKAVKVAWQKEVERLDPSAIFKSTQLMACQWWYFNHLRVFEIASELGVDITQISGFQGARSANLCNDEGILYLRDGIMYSGTSGLILQRYMTSMLKITMGHARVKNISDDLDRGTLKLLIAEGELIFIQGSYTFSNLPSKGSGEDSVSGRRHVNDIEITFVFNRNEGTSGSARNNWLRGTQNLGCLLRVNSLRRDLKGALKIETTVLAIRSAHQELKSRDYEIGLLRSGLIGRDPEDDEDDEFQEEDEESAW</sequence>
<dbReference type="GO" id="GO:0004519">
    <property type="term" value="F:endonuclease activity"/>
    <property type="evidence" value="ECO:0007669"/>
    <property type="project" value="UniProtKB-KW"/>
</dbReference>
<dbReference type="EMBL" id="AEAH01000774">
    <property type="protein sequence ID" value="EGH30501.1"/>
    <property type="molecule type" value="Genomic_DNA"/>
</dbReference>
<dbReference type="Proteomes" id="UP000004471">
    <property type="component" value="Unassembled WGS sequence"/>
</dbReference>
<keyword evidence="2" id="KW-0255">Endonuclease</keyword>
<reference evidence="2 3" key="1">
    <citation type="journal article" date="2011" name="PLoS Pathog.">
        <title>Dynamic evolution of pathogenicity revealed by sequencing and comparative genomics of 19 Pseudomonas syringae isolates.</title>
        <authorList>
            <person name="Baltrus D.A."/>
            <person name="Nishimura M.T."/>
            <person name="Romanchuk A."/>
            <person name="Chang J.H."/>
            <person name="Mukhtar M.S."/>
            <person name="Cherkis K."/>
            <person name="Roach J."/>
            <person name="Grant S.R."/>
            <person name="Jones C.D."/>
            <person name="Dangl J.L."/>
        </authorList>
    </citation>
    <scope>NUCLEOTIDE SEQUENCE [LARGE SCALE GENOMIC DNA]</scope>
    <source>
        <strain evidence="3">M301072PT</strain>
    </source>
</reference>
<dbReference type="PATRIC" id="fig|629262.5.peg.2745"/>
<proteinExistence type="predicted"/>
<keyword evidence="2" id="KW-0378">Hydrolase</keyword>
<feature type="compositionally biased region" description="Acidic residues" evidence="1">
    <location>
        <begin position="367"/>
        <end position="384"/>
    </location>
</feature>
<dbReference type="Gene3D" id="1.10.30.50">
    <property type="match status" value="1"/>
</dbReference>
<evidence type="ECO:0000313" key="3">
    <source>
        <dbReference type="Proteomes" id="UP000004471"/>
    </source>
</evidence>
<dbReference type="AlphaFoldDB" id="F3FJW5"/>
<dbReference type="HOGENOM" id="CLU_043497_0_0_6"/>
<feature type="region of interest" description="Disordered" evidence="1">
    <location>
        <begin position="362"/>
        <end position="384"/>
    </location>
</feature>
<gene>
    <name evidence="2" type="ORF">PSYJA_16582</name>
</gene>
<evidence type="ECO:0000313" key="2">
    <source>
        <dbReference type="EMBL" id="EGH30501.1"/>
    </source>
</evidence>
<keyword evidence="2" id="KW-0540">Nuclease</keyword>
<dbReference type="InterPro" id="IPR003615">
    <property type="entry name" value="HNH_nuc"/>
</dbReference>
<comment type="caution">
    <text evidence="2">The sequence shown here is derived from an EMBL/GenBank/DDBJ whole genome shotgun (WGS) entry which is preliminary data.</text>
</comment>
<evidence type="ECO:0000256" key="1">
    <source>
        <dbReference type="SAM" id="MobiDB-lite"/>
    </source>
</evidence>